<feature type="region of interest" description="Disordered" evidence="1">
    <location>
        <begin position="1"/>
        <end position="55"/>
    </location>
</feature>
<reference evidence="2 3" key="1">
    <citation type="journal article" name="Sci. Rep.">
        <title>Telomere-to-telomere assembled and centromere annotated genomes of the two main subspecies of the button mushroom Agaricus bisporus reveal especially polymorphic chromosome ends.</title>
        <authorList>
            <person name="Sonnenberg A.S.M."/>
            <person name="Sedaghat-Telgerd N."/>
            <person name="Lavrijssen B."/>
            <person name="Ohm R.A."/>
            <person name="Hendrickx P.M."/>
            <person name="Scholtmeijer K."/>
            <person name="Baars J.J.P."/>
            <person name="van Peer A."/>
        </authorList>
    </citation>
    <scope>NUCLEOTIDE SEQUENCE [LARGE SCALE GENOMIC DNA]</scope>
    <source>
        <strain evidence="2 3">H119_p4</strain>
    </source>
</reference>
<feature type="compositionally biased region" description="Basic and acidic residues" evidence="1">
    <location>
        <begin position="353"/>
        <end position="363"/>
    </location>
</feature>
<evidence type="ECO:0000313" key="2">
    <source>
        <dbReference type="EMBL" id="KAF7773222.1"/>
    </source>
</evidence>
<feature type="region of interest" description="Disordered" evidence="1">
    <location>
        <begin position="102"/>
        <end position="145"/>
    </location>
</feature>
<feature type="compositionally biased region" description="Pro residues" evidence="1">
    <location>
        <begin position="700"/>
        <end position="710"/>
    </location>
</feature>
<feature type="region of interest" description="Disordered" evidence="1">
    <location>
        <begin position="745"/>
        <end position="764"/>
    </location>
</feature>
<feature type="region of interest" description="Disordered" evidence="1">
    <location>
        <begin position="315"/>
        <end position="405"/>
    </location>
</feature>
<feature type="compositionally biased region" description="Basic residues" evidence="1">
    <location>
        <begin position="340"/>
        <end position="352"/>
    </location>
</feature>
<feature type="region of interest" description="Disordered" evidence="1">
    <location>
        <begin position="159"/>
        <end position="302"/>
    </location>
</feature>
<feature type="region of interest" description="Disordered" evidence="1">
    <location>
        <begin position="423"/>
        <end position="722"/>
    </location>
</feature>
<feature type="compositionally biased region" description="Basic and acidic residues" evidence="1">
    <location>
        <begin position="119"/>
        <end position="128"/>
    </location>
</feature>
<evidence type="ECO:0000313" key="3">
    <source>
        <dbReference type="Proteomes" id="UP000629468"/>
    </source>
</evidence>
<feature type="compositionally biased region" description="Pro residues" evidence="1">
    <location>
        <begin position="186"/>
        <end position="204"/>
    </location>
</feature>
<feature type="compositionally biased region" description="Polar residues" evidence="1">
    <location>
        <begin position="623"/>
        <end position="650"/>
    </location>
</feature>
<feature type="compositionally biased region" description="Basic and acidic residues" evidence="1">
    <location>
        <begin position="554"/>
        <end position="570"/>
    </location>
</feature>
<comment type="caution">
    <text evidence="2">The sequence shown here is derived from an EMBL/GenBank/DDBJ whole genome shotgun (WGS) entry which is preliminary data.</text>
</comment>
<organism evidence="2 3">
    <name type="scientific">Agaricus bisporus var. burnettii</name>
    <dbReference type="NCBI Taxonomy" id="192524"/>
    <lineage>
        <taxon>Eukaryota</taxon>
        <taxon>Fungi</taxon>
        <taxon>Dikarya</taxon>
        <taxon>Basidiomycota</taxon>
        <taxon>Agaricomycotina</taxon>
        <taxon>Agaricomycetes</taxon>
        <taxon>Agaricomycetidae</taxon>
        <taxon>Agaricales</taxon>
        <taxon>Agaricineae</taxon>
        <taxon>Agaricaceae</taxon>
        <taxon>Agaricus</taxon>
    </lineage>
</organism>
<feature type="compositionally biased region" description="Polar residues" evidence="1">
    <location>
        <begin position="37"/>
        <end position="49"/>
    </location>
</feature>
<evidence type="ECO:0000256" key="1">
    <source>
        <dbReference type="SAM" id="MobiDB-lite"/>
    </source>
</evidence>
<sequence>MDSDSPLSDIDPHEVIADSEDEGKATSSGKSRGDYTPSRSPGQEPTTSRDAPVGQIGVGNIDYFAGFQEPVLPVPSIADRAKTRKRKSKAQRMVDVLELTDEDELALKPAERKRKKTTKPKEISKDIPDTVPAKRSQDVDGGAGVTLEIPPLVDLRMINSKPKVAPRPIKKKPVHPDPSFHRIPQPTIPVPTSPFPPQYYPPDTSPDRDLPPSDPPSTSSMCVDKPPQLPPIEFLSPEPIDSDVLLPSSHPGENIDELQEPNIIGRVDRNNELTVPQPPPPPTFFAGSSSPAGAGLQASVVPSPRRVSALTNLIDLTDIPSTLTEPAALDVNAADSNKTTKVKKARKPRKKANAGEDGSRPAEKPQPTKKNKGKGKAQQVFVEIPLPPPAFDRANASPSMQKRKRGNILPSNVLLNANNDSAGVDAAEPVAGPSSPLIGKEGQEDISEITDIRLPEMESMPYRGKRRKAEGLPELDGSNHVLPSTNKKNKTAGGLDDSEGVEESPPATRKPSKKRKKGNGDKTSEDNASNSPQIVRVTKGKRRLVIASDDEDVQLNREDPPLPLEERGVEEAESEAIGGNASHSDLTNQAGSQNDRDPPKDVQSAETDSRVSEFSCEKATVLPMSTPSVNKYPSLSSRYSIAPQSQTSGMSELLRRVNSHPTSPFAAGKGSPIPGSAYSPYLKSSRRTLSRIAPLHPNRKPPPPPLPPPPPRKKSKKELDLEEKWEEEIIDDMGGITEWLALSESEKKDLKRTKRDREMGYCED</sequence>
<dbReference type="EMBL" id="JABXXO010000007">
    <property type="protein sequence ID" value="KAF7773222.1"/>
    <property type="molecule type" value="Genomic_DNA"/>
</dbReference>
<proteinExistence type="predicted"/>
<name>A0A8H7F1L8_AGABI</name>
<dbReference type="AlphaFoldDB" id="A0A8H7F1L8"/>
<feature type="compositionally biased region" description="Polar residues" evidence="1">
    <location>
        <begin position="581"/>
        <end position="593"/>
    </location>
</feature>
<dbReference type="Proteomes" id="UP000629468">
    <property type="component" value="Unassembled WGS sequence"/>
</dbReference>
<protein>
    <submittedName>
        <fullName evidence="2">Uncharacterized protein</fullName>
    </submittedName>
</protein>
<gene>
    <name evidence="2" type="ORF">Agabi119p4_5389</name>
</gene>
<accession>A0A8H7F1L8</accession>